<organism evidence="3 4">
    <name type="scientific">Kyrpidia spormannii</name>
    <dbReference type="NCBI Taxonomy" id="2055160"/>
    <lineage>
        <taxon>Bacteria</taxon>
        <taxon>Bacillati</taxon>
        <taxon>Bacillota</taxon>
        <taxon>Bacilli</taxon>
        <taxon>Bacillales</taxon>
        <taxon>Alicyclobacillaceae</taxon>
        <taxon>Kyrpidia</taxon>
    </lineage>
</organism>
<evidence type="ECO:0000256" key="1">
    <source>
        <dbReference type="SAM" id="MobiDB-lite"/>
    </source>
</evidence>
<dbReference type="AlphaFoldDB" id="A0A6F9EBW4"/>
<keyword evidence="2" id="KW-0472">Membrane</keyword>
<sequence>MMAFAGAAAYSRYLGRWVAVRCYSGRVYRGVLHEARPDGLVLYQPGGVWASAPGQNRPNLVYADGSLRPEQTNPRQSVSGSTPPTGAAREGSVGTDSVFRMDTVPAQFFGGFFFVPAFTIGVVVPIGFFW</sequence>
<accession>A0A6F9EBW4</accession>
<feature type="region of interest" description="Disordered" evidence="1">
    <location>
        <begin position="63"/>
        <end position="92"/>
    </location>
</feature>
<evidence type="ECO:0000256" key="2">
    <source>
        <dbReference type="SAM" id="Phobius"/>
    </source>
</evidence>
<feature type="compositionally biased region" description="Polar residues" evidence="1">
    <location>
        <begin position="69"/>
        <end position="84"/>
    </location>
</feature>
<keyword evidence="2" id="KW-0812">Transmembrane</keyword>
<reference evidence="3 4" key="1">
    <citation type="submission" date="2020-04" db="EMBL/GenBank/DDBJ databases">
        <authorList>
            <person name="Hogendoorn C."/>
        </authorList>
    </citation>
    <scope>NUCLEOTIDE SEQUENCE [LARGE SCALE GENOMIC DNA]</scope>
    <source>
        <strain evidence="3">COOX1</strain>
    </source>
</reference>
<name>A0A6F9EBW4_9BACL</name>
<dbReference type="EMBL" id="LR792683">
    <property type="protein sequence ID" value="CAB3394044.1"/>
    <property type="molecule type" value="Genomic_DNA"/>
</dbReference>
<dbReference type="Proteomes" id="UP000502196">
    <property type="component" value="Chromosome"/>
</dbReference>
<evidence type="ECO:0000313" key="3">
    <source>
        <dbReference type="EMBL" id="CAB3394044.1"/>
    </source>
</evidence>
<evidence type="ECO:0000313" key="4">
    <source>
        <dbReference type="Proteomes" id="UP000502196"/>
    </source>
</evidence>
<protein>
    <submittedName>
        <fullName evidence="3">Uncharacterized protein</fullName>
    </submittedName>
</protein>
<keyword evidence="2" id="KW-1133">Transmembrane helix</keyword>
<feature type="transmembrane region" description="Helical" evidence="2">
    <location>
        <begin position="108"/>
        <end position="129"/>
    </location>
</feature>
<proteinExistence type="predicted"/>
<gene>
    <name evidence="3" type="ORF">COOX1_2217</name>
</gene>